<reference evidence="1" key="1">
    <citation type="submission" date="2021-06" db="EMBL/GenBank/DDBJ databases">
        <title>Comparative genomics, transcriptomics and evolutionary studies reveal genomic signatures of adaptation to plant cell wall in hemibiotrophic fungi.</title>
        <authorList>
            <consortium name="DOE Joint Genome Institute"/>
            <person name="Baroncelli R."/>
            <person name="Diaz J.F."/>
            <person name="Benocci T."/>
            <person name="Peng M."/>
            <person name="Battaglia E."/>
            <person name="Haridas S."/>
            <person name="Andreopoulos W."/>
            <person name="Labutti K."/>
            <person name="Pangilinan J."/>
            <person name="Floch G.L."/>
            <person name="Makela M.R."/>
            <person name="Henrissat B."/>
            <person name="Grigoriev I.V."/>
            <person name="Crouch J.A."/>
            <person name="De Vries R.P."/>
            <person name="Sukno S.A."/>
            <person name="Thon M.R."/>
        </authorList>
    </citation>
    <scope>NUCLEOTIDE SEQUENCE</scope>
    <source>
        <strain evidence="1">CBS 125086</strain>
    </source>
</reference>
<dbReference type="GeneID" id="85448007"/>
<dbReference type="AlphaFoldDB" id="A0AAD8PXK0"/>
<accession>A0AAD8PXK0</accession>
<dbReference type="EMBL" id="JAHLJV010000035">
    <property type="protein sequence ID" value="KAK1589963.1"/>
    <property type="molecule type" value="Genomic_DNA"/>
</dbReference>
<name>A0AAD8PXK0_9PEZI</name>
<organism evidence="1 2">
    <name type="scientific">Colletotrichum navitas</name>
    <dbReference type="NCBI Taxonomy" id="681940"/>
    <lineage>
        <taxon>Eukaryota</taxon>
        <taxon>Fungi</taxon>
        <taxon>Dikarya</taxon>
        <taxon>Ascomycota</taxon>
        <taxon>Pezizomycotina</taxon>
        <taxon>Sordariomycetes</taxon>
        <taxon>Hypocreomycetidae</taxon>
        <taxon>Glomerellales</taxon>
        <taxon>Glomerellaceae</taxon>
        <taxon>Colletotrichum</taxon>
        <taxon>Colletotrichum graminicola species complex</taxon>
    </lineage>
</organism>
<dbReference type="RefSeq" id="XP_060413496.1">
    <property type="nucleotide sequence ID" value="XM_060563767.1"/>
</dbReference>
<proteinExistence type="predicted"/>
<gene>
    <name evidence="1" type="ORF">LY79DRAFT_670347</name>
</gene>
<protein>
    <submittedName>
        <fullName evidence="1">Uncharacterized protein</fullName>
    </submittedName>
</protein>
<sequence length="117" mass="12562">MGLRKIQGVGSPATYRRTFAGKDGLYPSARFLLGSAADLLGRGVPAAGSFKYVFQRLTILGIVGSGAYLRDMVAPLLALGGFMEVQEYDSMPRAGDGRCSGAAHGTELGDRWEWFRT</sequence>
<evidence type="ECO:0000313" key="2">
    <source>
        <dbReference type="Proteomes" id="UP001230504"/>
    </source>
</evidence>
<comment type="caution">
    <text evidence="1">The sequence shown here is derived from an EMBL/GenBank/DDBJ whole genome shotgun (WGS) entry which is preliminary data.</text>
</comment>
<dbReference type="Proteomes" id="UP001230504">
    <property type="component" value="Unassembled WGS sequence"/>
</dbReference>
<keyword evidence="2" id="KW-1185">Reference proteome</keyword>
<evidence type="ECO:0000313" key="1">
    <source>
        <dbReference type="EMBL" id="KAK1589963.1"/>
    </source>
</evidence>